<dbReference type="OrthoDB" id="5985269at2759"/>
<dbReference type="KEGG" id="aplc:110973503"/>
<feature type="transmembrane region" description="Helical" evidence="6">
    <location>
        <begin position="386"/>
        <end position="417"/>
    </location>
</feature>
<feature type="transmembrane region" description="Helical" evidence="6">
    <location>
        <begin position="577"/>
        <end position="595"/>
    </location>
</feature>
<keyword evidence="4 6" id="KW-1133">Transmembrane helix</keyword>
<evidence type="ECO:0000256" key="3">
    <source>
        <dbReference type="ARBA" id="ARBA00022692"/>
    </source>
</evidence>
<reference evidence="9" key="1">
    <citation type="submission" date="2025-08" db="UniProtKB">
        <authorList>
            <consortium name="RefSeq"/>
        </authorList>
    </citation>
    <scope>IDENTIFICATION</scope>
</reference>
<feature type="transmembrane region" description="Helical" evidence="6">
    <location>
        <begin position="668"/>
        <end position="688"/>
    </location>
</feature>
<dbReference type="GO" id="GO:0016020">
    <property type="term" value="C:membrane"/>
    <property type="evidence" value="ECO:0007669"/>
    <property type="project" value="UniProtKB-SubCell"/>
</dbReference>
<dbReference type="InterPro" id="IPR024989">
    <property type="entry name" value="MFS_assoc_dom"/>
</dbReference>
<dbReference type="Proteomes" id="UP000694845">
    <property type="component" value="Unplaced"/>
</dbReference>
<proteinExistence type="inferred from homology"/>
<evidence type="ECO:0000256" key="6">
    <source>
        <dbReference type="SAM" id="Phobius"/>
    </source>
</evidence>
<dbReference type="RefSeq" id="XP_022080063.1">
    <property type="nucleotide sequence ID" value="XM_022224371.1"/>
</dbReference>
<keyword evidence="3 6" id="KW-0812">Transmembrane</keyword>
<dbReference type="InterPro" id="IPR036259">
    <property type="entry name" value="MFS_trans_sf"/>
</dbReference>
<feature type="transmembrane region" description="Helical" evidence="6">
    <location>
        <begin position="465"/>
        <end position="486"/>
    </location>
</feature>
<dbReference type="SUPFAM" id="SSF103473">
    <property type="entry name" value="MFS general substrate transporter"/>
    <property type="match status" value="1"/>
</dbReference>
<feature type="domain" description="Major facilitator superfamily associated" evidence="7">
    <location>
        <begin position="139"/>
        <end position="668"/>
    </location>
</feature>
<dbReference type="Gene3D" id="1.20.1250.20">
    <property type="entry name" value="MFS general substrate transporter like domains"/>
    <property type="match status" value="3"/>
</dbReference>
<gene>
    <name evidence="9" type="primary">LOC110973503</name>
</gene>
<feature type="transmembrane region" description="Helical" evidence="6">
    <location>
        <begin position="533"/>
        <end position="556"/>
    </location>
</feature>
<dbReference type="Pfam" id="PF12832">
    <property type="entry name" value="MFS_1_like"/>
    <property type="match status" value="1"/>
</dbReference>
<comment type="similarity">
    <text evidence="2">Belongs to the major facilitator superfamily. MFSD6 family.</text>
</comment>
<evidence type="ECO:0000256" key="2">
    <source>
        <dbReference type="ARBA" id="ARBA00005241"/>
    </source>
</evidence>
<dbReference type="PANTHER" id="PTHR16172">
    <property type="entry name" value="MAJOR FACILITATOR SUPERFAMILY DOMAIN-CONTAINING PROTEIN 6-LIKE"/>
    <property type="match status" value="1"/>
</dbReference>
<evidence type="ECO:0000313" key="9">
    <source>
        <dbReference type="RefSeq" id="XP_022080063.1"/>
    </source>
</evidence>
<evidence type="ECO:0000259" key="7">
    <source>
        <dbReference type="Pfam" id="PF12832"/>
    </source>
</evidence>
<accession>A0A8B7XGZ1</accession>
<dbReference type="OMA" id="TACCETI"/>
<evidence type="ECO:0000256" key="4">
    <source>
        <dbReference type="ARBA" id="ARBA00022989"/>
    </source>
</evidence>
<sequence length="697" mass="76833">MSGPCRVDWQRKSDAQLLEHWGFSIFRLTGWCADKIPEDRSEVSFLSVHTPTKFVKFALPRETNMEGDNIDRARLLDRYTEALDQIERNIRETKHTDDIPKKPVLEQLADKASTDDDEAGCGAKAKLCQPCTVEYSTLKFKAFFFLFKGSKSCIVPFLPVYYQQLGLVASQIGLLQSCSPFTQIPLMMAITCLADRLNMRKTLIVISLVGWILGISLIALVPAPAHQSCEAIFARLKEEHKPSFNVSNCVTNATNALIFPVEVDPGLSSIPERTTNTSRVLDTPSYQPNVSLDFGEYLQTSMPIGLPPRPLNFSRDLIYAPLEQILPGTHRKFASRFTHSPFGPVHRIYSPYHFNKRDVNGSSLEDAVTLTEYDWLYRPADLKNLFIVFLLLSVFGSVFQGPVHALSNAAVLDSLYIKGNTVDYGYQKAFGPVGAAIGTLSMGAILSVMEHPTVLFGVEIPHTNYSVAFITFVVTMVLCLPLAFTFDAPPKPKDTSEFSVRVLVQVIFSAKYGSFLLASAWTGAASGLSSSFIFWYIMSVGGSHVIMGVAGLAALAAETATYFALPQLSRVTSHHTLMLGCLLLVVIRYFLYGIVRGPWLLVIPECFKGVSAAIVEYTLGAIFADEELVSYSCSLQGSFLLAYYAVGYGIGSILGGVVIDALGAVKSFFVVSLISLILSVLFLIIRSIRYGYEKLQD</sequence>
<protein>
    <submittedName>
        <fullName evidence="9">Major facilitator superfamily domain-containing protein 6-like isoform X1</fullName>
    </submittedName>
</protein>
<evidence type="ECO:0000313" key="8">
    <source>
        <dbReference type="Proteomes" id="UP000694845"/>
    </source>
</evidence>
<organism evidence="8 9">
    <name type="scientific">Acanthaster planci</name>
    <name type="common">Crown-of-thorns starfish</name>
    <dbReference type="NCBI Taxonomy" id="133434"/>
    <lineage>
        <taxon>Eukaryota</taxon>
        <taxon>Metazoa</taxon>
        <taxon>Echinodermata</taxon>
        <taxon>Eleutherozoa</taxon>
        <taxon>Asterozoa</taxon>
        <taxon>Asteroidea</taxon>
        <taxon>Valvatacea</taxon>
        <taxon>Valvatida</taxon>
        <taxon>Acanthasteridae</taxon>
        <taxon>Acanthaster</taxon>
    </lineage>
</organism>
<name>A0A8B7XGZ1_ACAPL</name>
<keyword evidence="8" id="KW-1185">Reference proteome</keyword>
<evidence type="ECO:0000256" key="5">
    <source>
        <dbReference type="ARBA" id="ARBA00023136"/>
    </source>
</evidence>
<dbReference type="PANTHER" id="PTHR16172:SF2">
    <property type="entry name" value="MAJOR FACILITATOR SUPERFAMILY DOMAIN-CONTAINING PROTEIN 6"/>
    <property type="match status" value="1"/>
</dbReference>
<dbReference type="AlphaFoldDB" id="A0A8B7XGZ1"/>
<feature type="transmembrane region" description="Helical" evidence="6">
    <location>
        <begin position="429"/>
        <end position="449"/>
    </location>
</feature>
<comment type="subcellular location">
    <subcellularLocation>
        <location evidence="1">Membrane</location>
        <topology evidence="1">Multi-pass membrane protein</topology>
    </subcellularLocation>
</comment>
<feature type="transmembrane region" description="Helical" evidence="6">
    <location>
        <begin position="641"/>
        <end position="661"/>
    </location>
</feature>
<keyword evidence="5 6" id="KW-0472">Membrane</keyword>
<dbReference type="GeneID" id="110973503"/>
<evidence type="ECO:0000256" key="1">
    <source>
        <dbReference type="ARBA" id="ARBA00004141"/>
    </source>
</evidence>
<feature type="transmembrane region" description="Helical" evidence="6">
    <location>
        <begin position="203"/>
        <end position="223"/>
    </location>
</feature>
<dbReference type="InterPro" id="IPR051717">
    <property type="entry name" value="MFS_MFSD6"/>
</dbReference>